<reference evidence="1 2" key="1">
    <citation type="journal article" date="2010" name="Cell">
        <title>The genome of Naegleria gruberi illuminates early eukaryotic versatility.</title>
        <authorList>
            <person name="Fritz-Laylin L.K."/>
            <person name="Prochnik S.E."/>
            <person name="Ginger M.L."/>
            <person name="Dacks J.B."/>
            <person name="Carpenter M.L."/>
            <person name="Field M.C."/>
            <person name="Kuo A."/>
            <person name="Paredez A."/>
            <person name="Chapman J."/>
            <person name="Pham J."/>
            <person name="Shu S."/>
            <person name="Neupane R."/>
            <person name="Cipriano M."/>
            <person name="Mancuso J."/>
            <person name="Tu H."/>
            <person name="Salamov A."/>
            <person name="Lindquist E."/>
            <person name="Shapiro H."/>
            <person name="Lucas S."/>
            <person name="Grigoriev I.V."/>
            <person name="Cande W.Z."/>
            <person name="Fulton C."/>
            <person name="Rokhsar D.S."/>
            <person name="Dawson S.C."/>
        </authorList>
    </citation>
    <scope>NUCLEOTIDE SEQUENCE [LARGE SCALE GENOMIC DNA]</scope>
    <source>
        <strain evidence="1 2">NEG-M</strain>
    </source>
</reference>
<evidence type="ECO:0000313" key="2">
    <source>
        <dbReference type="Proteomes" id="UP000006671"/>
    </source>
</evidence>
<organism evidence="2">
    <name type="scientific">Naegleria gruberi</name>
    <name type="common">Amoeba</name>
    <dbReference type="NCBI Taxonomy" id="5762"/>
    <lineage>
        <taxon>Eukaryota</taxon>
        <taxon>Discoba</taxon>
        <taxon>Heterolobosea</taxon>
        <taxon>Tetramitia</taxon>
        <taxon>Eutetramitia</taxon>
        <taxon>Vahlkampfiidae</taxon>
        <taxon>Naegleria</taxon>
    </lineage>
</organism>
<dbReference type="KEGG" id="ngr:NAEGRDRAFT_76831"/>
<accession>D2W5Y7</accession>
<proteinExistence type="predicted"/>
<dbReference type="RefSeq" id="XP_002668260.1">
    <property type="nucleotide sequence ID" value="XM_002668214.1"/>
</dbReference>
<dbReference type="VEuPathDB" id="AmoebaDB:NAEGRDRAFT_76831"/>
<name>D2W5Y7_NAEGR</name>
<feature type="non-terminal residue" evidence="1">
    <location>
        <position position="1"/>
    </location>
</feature>
<evidence type="ECO:0000313" key="1">
    <source>
        <dbReference type="EMBL" id="EFC35516.1"/>
    </source>
</evidence>
<protein>
    <submittedName>
        <fullName evidence="1">Predicted protein</fullName>
    </submittedName>
</protein>
<dbReference type="InParanoid" id="D2W5Y7"/>
<dbReference type="EMBL" id="GG739176">
    <property type="protein sequence ID" value="EFC35516.1"/>
    <property type="molecule type" value="Genomic_DNA"/>
</dbReference>
<sequence>IVQGWYSFKDLKPYFPNPLTGVQIDGKDLVENDPVTYLYCLWELNSKDFVNEQVPFTREKLICLIPIIFSALDQNDPVTALQYMKLFVKHYPKVKQLYITSAQGSDEFSLESSWTKVLGKVYTENEFDSCLDWETELPVNLNGMYNIFKTHADHQTIEDQWKVLSVIEEEEKKTPSNPYILVFKGYFGDSAKDFIYGSKCLELLAKSPAKVELLKRTEKFNVFKNEQPSNLEIIKDFKFFPLLFWKCVVLSKQEDPRMAVELFKQVEYYSKKQTHFPLLLLKMTLEFRFANDEEVLRIFQLMEPFESQTNLVLLVSATNYACMSMKNLGLEQEIVPMLEKFIEKYGKESNFTTILNYYKKLRFCFTDSNYDQVNRDMWYEFIGIDSEQMVHSFIKRKKEKYMENCGESTLLSHWRPKRTRVFSLWYSNPDELTNEEWSATTGYPIDYFETVRRLWL</sequence>
<keyword evidence="2" id="KW-1185">Reference proteome</keyword>
<dbReference type="GeneID" id="8856431"/>
<gene>
    <name evidence="1" type="ORF">NAEGRDRAFT_76831</name>
</gene>
<dbReference type="Proteomes" id="UP000006671">
    <property type="component" value="Unassembled WGS sequence"/>
</dbReference>
<dbReference type="AlphaFoldDB" id="D2W5Y7"/>